<evidence type="ECO:0008006" key="3">
    <source>
        <dbReference type="Google" id="ProtNLM"/>
    </source>
</evidence>
<dbReference type="SUPFAM" id="SSF52266">
    <property type="entry name" value="SGNH hydrolase"/>
    <property type="match status" value="1"/>
</dbReference>
<sequence>ISSSRDLVLIGRDMQAEEARRRILWFGDSLTCGYGVLGETGCNFSPETESVLSSFCGVVSDYYDADFHAVAWSGKGVVRNFCSPTAHSDDPLPIYTWSVLGNLPELAYDPLDYIPDVIVVTIGGNDFSCPPYPTDEDWLTSMVEWVSGILDVYGGVVPLVLGSGPLDTDPADLNMQAADTLRQRGYQVETAINFGLMTHSRPYEYGCDGHPSQKVEDRLSGEYIRAIFKHTGWK</sequence>
<feature type="non-terminal residue" evidence="1">
    <location>
        <position position="234"/>
    </location>
</feature>
<evidence type="ECO:0000313" key="2">
    <source>
        <dbReference type="Proteomes" id="UP000265618"/>
    </source>
</evidence>
<name>A0A9K3D673_9EUKA</name>
<dbReference type="InterPro" id="IPR052762">
    <property type="entry name" value="PCW_deacetylase/CE"/>
</dbReference>
<dbReference type="EMBL" id="BDIP01005233">
    <property type="protein sequence ID" value="GIQ89611.1"/>
    <property type="molecule type" value="Genomic_DNA"/>
</dbReference>
<gene>
    <name evidence="1" type="ORF">KIPB_012122</name>
</gene>
<proteinExistence type="predicted"/>
<dbReference type="PANTHER" id="PTHR37834:SF2">
    <property type="entry name" value="ESTERASE, SGNH HYDROLASE-TYPE"/>
    <property type="match status" value="1"/>
</dbReference>
<comment type="caution">
    <text evidence="1">The sequence shown here is derived from an EMBL/GenBank/DDBJ whole genome shotgun (WGS) entry which is preliminary data.</text>
</comment>
<dbReference type="Pfam" id="PF00657">
    <property type="entry name" value="Lipase_GDSL"/>
    <property type="match status" value="1"/>
</dbReference>
<dbReference type="InterPro" id="IPR037461">
    <property type="entry name" value="CtCE2-like_dom"/>
</dbReference>
<dbReference type="AlphaFoldDB" id="A0A9K3D673"/>
<dbReference type="Gene3D" id="3.40.50.1110">
    <property type="entry name" value="SGNH hydrolase"/>
    <property type="match status" value="1"/>
</dbReference>
<protein>
    <recommendedName>
        <fullName evidence="3">SGNH hydrolase-type esterase domain-containing protein</fullName>
    </recommendedName>
</protein>
<dbReference type="OrthoDB" id="30833at2759"/>
<keyword evidence="2" id="KW-1185">Reference proteome</keyword>
<accession>A0A9K3D673</accession>
<dbReference type="Proteomes" id="UP000265618">
    <property type="component" value="Unassembled WGS sequence"/>
</dbReference>
<dbReference type="CDD" id="cd01831">
    <property type="entry name" value="Endoglucanase_E_like"/>
    <property type="match status" value="1"/>
</dbReference>
<organism evidence="1 2">
    <name type="scientific">Kipferlia bialata</name>
    <dbReference type="NCBI Taxonomy" id="797122"/>
    <lineage>
        <taxon>Eukaryota</taxon>
        <taxon>Metamonada</taxon>
        <taxon>Carpediemonas-like organisms</taxon>
        <taxon>Kipferlia</taxon>
    </lineage>
</organism>
<reference evidence="1 2" key="1">
    <citation type="journal article" date="2018" name="PLoS ONE">
        <title>The draft genome of Kipferlia bialata reveals reductive genome evolution in fornicate parasites.</title>
        <authorList>
            <person name="Tanifuji G."/>
            <person name="Takabayashi S."/>
            <person name="Kume K."/>
            <person name="Takagi M."/>
            <person name="Nakayama T."/>
            <person name="Kamikawa R."/>
            <person name="Inagaki Y."/>
            <person name="Hashimoto T."/>
        </authorList>
    </citation>
    <scope>NUCLEOTIDE SEQUENCE [LARGE SCALE GENOMIC DNA]</scope>
    <source>
        <strain evidence="1">NY0173</strain>
    </source>
</reference>
<dbReference type="PANTHER" id="PTHR37834">
    <property type="entry name" value="GDSL-LIKE LIPASE/ACYLHYDROLASE DOMAIN PROTEIN (AFU_ORTHOLOGUE AFUA_2G00620)"/>
    <property type="match status" value="1"/>
</dbReference>
<dbReference type="GO" id="GO:0052689">
    <property type="term" value="F:carboxylic ester hydrolase activity"/>
    <property type="evidence" value="ECO:0007669"/>
    <property type="project" value="InterPro"/>
</dbReference>
<dbReference type="InterPro" id="IPR001087">
    <property type="entry name" value="GDSL"/>
</dbReference>
<dbReference type="InterPro" id="IPR036514">
    <property type="entry name" value="SGNH_hydro_sf"/>
</dbReference>
<evidence type="ECO:0000313" key="1">
    <source>
        <dbReference type="EMBL" id="GIQ89611.1"/>
    </source>
</evidence>